<gene>
    <name evidence="2" type="ORF">FPHYL_1186</name>
</gene>
<dbReference type="Pfam" id="PF20183">
    <property type="entry name" value="DUF6546"/>
    <property type="match status" value="1"/>
</dbReference>
<accession>A0A8H5KA42</accession>
<organism evidence="2 3">
    <name type="scientific">Fusarium phyllophilum</name>
    <dbReference type="NCBI Taxonomy" id="47803"/>
    <lineage>
        <taxon>Eukaryota</taxon>
        <taxon>Fungi</taxon>
        <taxon>Dikarya</taxon>
        <taxon>Ascomycota</taxon>
        <taxon>Pezizomycotina</taxon>
        <taxon>Sordariomycetes</taxon>
        <taxon>Hypocreomycetidae</taxon>
        <taxon>Hypocreales</taxon>
        <taxon>Nectriaceae</taxon>
        <taxon>Fusarium</taxon>
        <taxon>Fusarium fujikuroi species complex</taxon>
    </lineage>
</organism>
<comment type="caution">
    <text evidence="2">The sequence shown here is derived from an EMBL/GenBank/DDBJ whole genome shotgun (WGS) entry which is preliminary data.</text>
</comment>
<sequence length="168" mass="19176">MVLPRSNRTVLESIFNAADRLEHIAVSFAFDAQTFFDRLIETDFKALKTLALTSSFNDPSQSLLVNAAEAVKKMHALKILEIWNFEAGQADVFRYGRLDRHQGCIAWQSTKHRKISPDVERSWKDLLSRGQSGLDVNRSSFPTEIESLQDLLSHLKLGERILRNFTRG</sequence>
<protein>
    <recommendedName>
        <fullName evidence="1">DUF6546 domain-containing protein</fullName>
    </recommendedName>
</protein>
<evidence type="ECO:0000313" key="2">
    <source>
        <dbReference type="EMBL" id="KAF5570510.1"/>
    </source>
</evidence>
<name>A0A8H5KA42_9HYPO</name>
<dbReference type="AlphaFoldDB" id="A0A8H5KA42"/>
<keyword evidence="3" id="KW-1185">Reference proteome</keyword>
<proteinExistence type="predicted"/>
<evidence type="ECO:0000259" key="1">
    <source>
        <dbReference type="Pfam" id="PF20183"/>
    </source>
</evidence>
<dbReference type="EMBL" id="JAAOAQ010000038">
    <property type="protein sequence ID" value="KAF5570510.1"/>
    <property type="molecule type" value="Genomic_DNA"/>
</dbReference>
<evidence type="ECO:0000313" key="3">
    <source>
        <dbReference type="Proteomes" id="UP000582016"/>
    </source>
</evidence>
<dbReference type="InterPro" id="IPR046676">
    <property type="entry name" value="DUF6546"/>
</dbReference>
<feature type="domain" description="DUF6546" evidence="1">
    <location>
        <begin position="6"/>
        <end position="163"/>
    </location>
</feature>
<reference evidence="2 3" key="1">
    <citation type="submission" date="2020-05" db="EMBL/GenBank/DDBJ databases">
        <title>Identification and distribution of gene clusters putatively required for synthesis of sphingolipid metabolism inhibitors in phylogenetically diverse species of the filamentous fungus Fusarium.</title>
        <authorList>
            <person name="Kim H.-S."/>
            <person name="Busman M."/>
            <person name="Brown D.W."/>
            <person name="Divon H."/>
            <person name="Uhlig S."/>
            <person name="Proctor R.H."/>
        </authorList>
    </citation>
    <scope>NUCLEOTIDE SEQUENCE [LARGE SCALE GENOMIC DNA]</scope>
    <source>
        <strain evidence="2 3">NRRL 13617</strain>
    </source>
</reference>
<dbReference type="OrthoDB" id="5333491at2759"/>
<dbReference type="Proteomes" id="UP000582016">
    <property type="component" value="Unassembled WGS sequence"/>
</dbReference>